<feature type="transmembrane region" description="Helical" evidence="1">
    <location>
        <begin position="12"/>
        <end position="30"/>
    </location>
</feature>
<feature type="transmembrane region" description="Helical" evidence="1">
    <location>
        <begin position="150"/>
        <end position="168"/>
    </location>
</feature>
<dbReference type="EMBL" id="LN554847">
    <property type="protein sequence ID" value="CED57358.1"/>
    <property type="molecule type" value="Genomic_DNA"/>
</dbReference>
<dbReference type="HOGENOM" id="CLU_1145338_0_0_6"/>
<accession>A0A090K0X1</accession>
<feature type="transmembrane region" description="Helical" evidence="1">
    <location>
        <begin position="75"/>
        <end position="97"/>
    </location>
</feature>
<dbReference type="GeneID" id="28542973"/>
<sequence length="242" mass="27372">MDNNQVFYVPKVLFIISMLLTVFAIVSLGGENKGGTISSLLFLMSFTIGLLGIVKESLRYLDPIFNSPLGKGVVLLFYVSCANLAYGYSSQLINMTFGVLPSILGYTQAFLSILMIPVFSLIAFVMVMLFLCGFMLFYKEKPSQKINLAAMFRYFFYASMIFPVVFLYNNFRGDYNDFLVTAAKVYAYELEAYRLSECHLKDNEKIIPLGESIFISISSVGNFNYDLEKIKCNESEAAFKLR</sequence>
<reference evidence="3" key="1">
    <citation type="submission" date="2014-09" db="EMBL/GenBank/DDBJ databases">
        <authorList>
            <person name="Hjerde E."/>
        </authorList>
    </citation>
    <scope>NUCLEOTIDE SEQUENCE [LARGE SCALE GENOMIC DNA]</scope>
    <source>
        <strain evidence="3">06/09/139</strain>
    </source>
</reference>
<keyword evidence="1" id="KW-1133">Transmembrane helix</keyword>
<organism evidence="2 3">
    <name type="scientific">Aliivibrio wodanis</name>
    <dbReference type="NCBI Taxonomy" id="80852"/>
    <lineage>
        <taxon>Bacteria</taxon>
        <taxon>Pseudomonadati</taxon>
        <taxon>Pseudomonadota</taxon>
        <taxon>Gammaproteobacteria</taxon>
        <taxon>Vibrionales</taxon>
        <taxon>Vibrionaceae</taxon>
        <taxon>Aliivibrio</taxon>
    </lineage>
</organism>
<feature type="transmembrane region" description="Helical" evidence="1">
    <location>
        <begin position="36"/>
        <end position="54"/>
    </location>
</feature>
<proteinExistence type="predicted"/>
<keyword evidence="1" id="KW-0472">Membrane</keyword>
<dbReference type="KEGG" id="awd:AWOD_II_0726"/>
<evidence type="ECO:0000313" key="2">
    <source>
        <dbReference type="EMBL" id="CED57358.1"/>
    </source>
</evidence>
<dbReference type="AlphaFoldDB" id="A0A090K0X1"/>
<dbReference type="STRING" id="80852.AWOD_II_0726"/>
<dbReference type="Proteomes" id="UP000032427">
    <property type="component" value="Chromosome 2"/>
</dbReference>
<dbReference type="OrthoDB" id="6712223at2"/>
<dbReference type="PATRIC" id="fig|80852.17.peg.3506"/>
<keyword evidence="3" id="KW-1185">Reference proteome</keyword>
<keyword evidence="1" id="KW-0812">Transmembrane</keyword>
<feature type="transmembrane region" description="Helical" evidence="1">
    <location>
        <begin position="109"/>
        <end position="138"/>
    </location>
</feature>
<evidence type="ECO:0000256" key="1">
    <source>
        <dbReference type="SAM" id="Phobius"/>
    </source>
</evidence>
<evidence type="ECO:0000313" key="3">
    <source>
        <dbReference type="Proteomes" id="UP000032427"/>
    </source>
</evidence>
<gene>
    <name evidence="2" type="ORF">AWOD_II_0726</name>
</gene>
<protein>
    <submittedName>
        <fullName evidence="2">Membrane protein</fullName>
    </submittedName>
</protein>
<name>A0A090K0X1_9GAMM</name>